<reference evidence="2" key="1">
    <citation type="journal article" date="2019" name="Int. J. Syst. Evol. Microbiol.">
        <title>The Global Catalogue of Microorganisms (GCM) 10K type strain sequencing project: providing services to taxonomists for standard genome sequencing and annotation.</title>
        <authorList>
            <consortium name="The Broad Institute Genomics Platform"/>
            <consortium name="The Broad Institute Genome Sequencing Center for Infectious Disease"/>
            <person name="Wu L."/>
            <person name="Ma J."/>
        </authorList>
    </citation>
    <scope>NUCLEOTIDE SEQUENCE [LARGE SCALE GENOMIC DNA]</scope>
    <source>
        <strain evidence="2">CCUG 50213</strain>
    </source>
</reference>
<keyword evidence="2" id="KW-1185">Reference proteome</keyword>
<name>A0ABW3TPY6_9MICO</name>
<accession>A0ABW3TPY6</accession>
<protein>
    <submittedName>
        <fullName evidence="1">Uncharacterized protein</fullName>
    </submittedName>
</protein>
<comment type="caution">
    <text evidence="1">The sequence shown here is derived from an EMBL/GenBank/DDBJ whole genome shotgun (WGS) entry which is preliminary data.</text>
</comment>
<sequence>MYEGRVSVLDVADFAVHLRRGSLVSEWFGGWGAITGLEEAVRRVEYAVIAVNAGKKKPEQPSAPKGLRDAVIAQQKKSHQRAARARALASMQAALHSNTSVDGG</sequence>
<evidence type="ECO:0000313" key="1">
    <source>
        <dbReference type="EMBL" id="MFD1202685.1"/>
    </source>
</evidence>
<organism evidence="1 2">
    <name type="scientific">Leucobacter albus</name>
    <dbReference type="NCBI Taxonomy" id="272210"/>
    <lineage>
        <taxon>Bacteria</taxon>
        <taxon>Bacillati</taxon>
        <taxon>Actinomycetota</taxon>
        <taxon>Actinomycetes</taxon>
        <taxon>Micrococcales</taxon>
        <taxon>Microbacteriaceae</taxon>
        <taxon>Leucobacter</taxon>
    </lineage>
</organism>
<dbReference type="EMBL" id="JBHTLY010000005">
    <property type="protein sequence ID" value="MFD1202685.1"/>
    <property type="molecule type" value="Genomic_DNA"/>
</dbReference>
<dbReference type="RefSeq" id="WP_343960670.1">
    <property type="nucleotide sequence ID" value="NZ_BAAAKZ010000008.1"/>
</dbReference>
<evidence type="ECO:0000313" key="2">
    <source>
        <dbReference type="Proteomes" id="UP001597181"/>
    </source>
</evidence>
<proteinExistence type="predicted"/>
<gene>
    <name evidence="1" type="ORF">ACFQ3U_12360</name>
</gene>
<dbReference type="Proteomes" id="UP001597181">
    <property type="component" value="Unassembled WGS sequence"/>
</dbReference>